<keyword evidence="6 10" id="KW-0472">Membrane</keyword>
<keyword evidence="4 10" id="KW-0812">Transmembrane</keyword>
<evidence type="ECO:0000313" key="12">
    <source>
        <dbReference type="EMBL" id="KAF4119712.1"/>
    </source>
</evidence>
<dbReference type="InterPro" id="IPR003691">
    <property type="entry name" value="FluC"/>
</dbReference>
<comment type="function">
    <text evidence="1">Fluoride channel required for the rapid expulsion of cytoplasmic fluoride.</text>
</comment>
<dbReference type="GO" id="GO:0005886">
    <property type="term" value="C:plasma membrane"/>
    <property type="evidence" value="ECO:0007669"/>
    <property type="project" value="UniProtKB-SubCell"/>
</dbReference>
<feature type="region of interest" description="Disordered" evidence="9">
    <location>
        <begin position="60"/>
        <end position="115"/>
    </location>
</feature>
<evidence type="ECO:0000256" key="5">
    <source>
        <dbReference type="ARBA" id="ARBA00022989"/>
    </source>
</evidence>
<feature type="transmembrane region" description="Helical" evidence="10">
    <location>
        <begin position="146"/>
        <end position="169"/>
    </location>
</feature>
<evidence type="ECO:0000256" key="9">
    <source>
        <dbReference type="SAM" id="MobiDB-lite"/>
    </source>
</evidence>
<comment type="catalytic activity">
    <reaction evidence="8">
        <text>fluoride(in) = fluoride(out)</text>
        <dbReference type="Rhea" id="RHEA:76159"/>
        <dbReference type="ChEBI" id="CHEBI:17051"/>
    </reaction>
    <physiologicalReaction direction="left-to-right" evidence="8">
        <dbReference type="Rhea" id="RHEA:76160"/>
    </physiologicalReaction>
</comment>
<evidence type="ECO:0000256" key="6">
    <source>
        <dbReference type="ARBA" id="ARBA00023136"/>
    </source>
</evidence>
<dbReference type="RefSeq" id="XP_035318364.1">
    <property type="nucleotide sequence ID" value="XM_035466353.1"/>
</dbReference>
<evidence type="ECO:0000256" key="3">
    <source>
        <dbReference type="ARBA" id="ARBA00022475"/>
    </source>
</evidence>
<dbReference type="PANTHER" id="PTHR28259:SF1">
    <property type="entry name" value="FLUORIDE EXPORT PROTEIN 1-RELATED"/>
    <property type="match status" value="1"/>
</dbReference>
<keyword evidence="5 10" id="KW-1133">Transmembrane helix</keyword>
<feature type="compositionally biased region" description="Acidic residues" evidence="9">
    <location>
        <begin position="89"/>
        <end position="98"/>
    </location>
</feature>
<evidence type="ECO:0000256" key="10">
    <source>
        <dbReference type="SAM" id="Phobius"/>
    </source>
</evidence>
<organism evidence="12 13">
    <name type="scientific">Geosmithia morbida</name>
    <dbReference type="NCBI Taxonomy" id="1094350"/>
    <lineage>
        <taxon>Eukaryota</taxon>
        <taxon>Fungi</taxon>
        <taxon>Dikarya</taxon>
        <taxon>Ascomycota</taxon>
        <taxon>Pezizomycotina</taxon>
        <taxon>Sordariomycetes</taxon>
        <taxon>Hypocreomycetidae</taxon>
        <taxon>Hypocreales</taxon>
        <taxon>Bionectriaceae</taxon>
        <taxon>Geosmithia</taxon>
    </lineage>
</organism>
<keyword evidence="3" id="KW-1003">Cell membrane</keyword>
<feature type="transmembrane region" description="Helical" evidence="10">
    <location>
        <begin position="120"/>
        <end position="140"/>
    </location>
</feature>
<feature type="transmembrane region" description="Helical" evidence="10">
    <location>
        <begin position="321"/>
        <end position="343"/>
    </location>
</feature>
<evidence type="ECO:0000313" key="13">
    <source>
        <dbReference type="Proteomes" id="UP000749293"/>
    </source>
</evidence>
<feature type="compositionally biased region" description="Low complexity" evidence="9">
    <location>
        <begin position="102"/>
        <end position="111"/>
    </location>
</feature>
<feature type="transmembrane region" description="Helical" evidence="10">
    <location>
        <begin position="228"/>
        <end position="250"/>
    </location>
</feature>
<evidence type="ECO:0000256" key="11">
    <source>
        <dbReference type="SAM" id="SignalP"/>
    </source>
</evidence>
<feature type="transmembrane region" description="Helical" evidence="10">
    <location>
        <begin position="446"/>
        <end position="467"/>
    </location>
</feature>
<comment type="caution">
    <text evidence="12">The sequence shown here is derived from an EMBL/GenBank/DDBJ whole genome shotgun (WGS) entry which is preliminary data.</text>
</comment>
<evidence type="ECO:0000256" key="2">
    <source>
        <dbReference type="ARBA" id="ARBA00004651"/>
    </source>
</evidence>
<proteinExistence type="inferred from homology"/>
<feature type="chain" id="PRO_5040478429" evidence="11">
    <location>
        <begin position="22"/>
        <end position="480"/>
    </location>
</feature>
<evidence type="ECO:0000256" key="1">
    <source>
        <dbReference type="ARBA" id="ARBA00002598"/>
    </source>
</evidence>
<feature type="transmembrane region" description="Helical" evidence="10">
    <location>
        <begin position="278"/>
        <end position="300"/>
    </location>
</feature>
<comment type="similarity">
    <text evidence="7">Belongs to the fluoride channel Fluc/FEX (TC 1.A.43) family.</text>
</comment>
<evidence type="ECO:0000256" key="8">
    <source>
        <dbReference type="ARBA" id="ARBA00035585"/>
    </source>
</evidence>
<keyword evidence="13" id="KW-1185">Reference proteome</keyword>
<dbReference type="Pfam" id="PF02537">
    <property type="entry name" value="CRCB"/>
    <property type="match status" value="2"/>
</dbReference>
<protein>
    <submittedName>
        <fullName evidence="12">CrcB-like protein</fullName>
    </submittedName>
</protein>
<feature type="region of interest" description="Disordered" evidence="9">
    <location>
        <begin position="180"/>
        <end position="208"/>
    </location>
</feature>
<evidence type="ECO:0000256" key="7">
    <source>
        <dbReference type="ARBA" id="ARBA00035120"/>
    </source>
</evidence>
<reference evidence="12" key="1">
    <citation type="submission" date="2020-03" db="EMBL/GenBank/DDBJ databases">
        <title>Site-based positive gene gene selection in Geosmithia morbida across the United States reveals a broad range of putative effectors and factors for local host and environmental adapation.</title>
        <authorList>
            <person name="Onufrak A."/>
            <person name="Murdoch R.W."/>
            <person name="Gazis R."/>
            <person name="Huff M."/>
            <person name="Staton M."/>
            <person name="Klingeman W."/>
            <person name="Hadziabdic D."/>
        </authorList>
    </citation>
    <scope>NUCLEOTIDE SEQUENCE</scope>
    <source>
        <strain evidence="12">1262</strain>
    </source>
</reference>
<dbReference type="PANTHER" id="PTHR28259">
    <property type="entry name" value="FLUORIDE EXPORT PROTEIN 1-RELATED"/>
    <property type="match status" value="1"/>
</dbReference>
<dbReference type="GeneID" id="55970606"/>
<feature type="transmembrane region" description="Helical" evidence="10">
    <location>
        <begin position="349"/>
        <end position="369"/>
    </location>
</feature>
<dbReference type="AlphaFoldDB" id="A0A9P4YNI4"/>
<keyword evidence="11" id="KW-0732">Signal</keyword>
<dbReference type="OrthoDB" id="409792at2759"/>
<gene>
    <name evidence="12" type="ORF">GMORB2_4378</name>
</gene>
<sequence>MIREIAIAFARLVFVCPTTTSFPPSVPNITSITPLTTSTPNVFSVGRFLRVQVDKTMQACAPRDSGSPPSAVETVNEGGGCRHHSLEEPGQDAVDEEQQPPARAADTTTRRSASKPPTQLYTISYLILFSIIGTLARVGLKALTAYPGAPISFTVIWANFGGCIVMGFLSEDQMLFSQHDYRDGRSGSSGSRSNGKKKKKKVDEETGPPMMAVAAAEKKAHMALKKTIPLYIGLATGFCGSFTSFSSYIADAFFAISDDLPTAGVSGTAPRRGGGDSLMALLAVVISTASLSISGLFLGAHLATGLDPWTPSLRYSRTHRVLDPLAVFLGWGAWIGAVFLAVFPPHDVWRGRVVFSLVFAPPGCLARFYLSARLNARIPSFPLGTFCANILGTAILGMAWDIAHVPVGGVVGCQVLQGVEDGFCGCLTTVSTWGAELITLRRRHSYVYGSTSVAAALAVMIAIMGGLRWSHGFQGLLCST</sequence>
<name>A0A9P4YNI4_9HYPO</name>
<comment type="subcellular location">
    <subcellularLocation>
        <location evidence="2">Cell membrane</location>
        <topology evidence="2">Multi-pass membrane protein</topology>
    </subcellularLocation>
</comment>
<dbReference type="EMBL" id="JAANYQ010000021">
    <property type="protein sequence ID" value="KAF4119712.1"/>
    <property type="molecule type" value="Genomic_DNA"/>
</dbReference>
<dbReference type="GO" id="GO:1903425">
    <property type="term" value="F:fluoride transmembrane transporter activity"/>
    <property type="evidence" value="ECO:0007669"/>
    <property type="project" value="TreeGrafter"/>
</dbReference>
<accession>A0A9P4YNI4</accession>
<evidence type="ECO:0000256" key="4">
    <source>
        <dbReference type="ARBA" id="ARBA00022692"/>
    </source>
</evidence>
<dbReference type="Proteomes" id="UP000749293">
    <property type="component" value="Unassembled WGS sequence"/>
</dbReference>
<feature type="signal peptide" evidence="11">
    <location>
        <begin position="1"/>
        <end position="21"/>
    </location>
</feature>